<gene>
    <name evidence="6" type="ORF">FNK824_LOCUS21693</name>
    <name evidence="4" type="ORF">JXQ802_LOCUS34673</name>
    <name evidence="5" type="ORF">OTI717_LOCUS10005</name>
    <name evidence="3" type="ORF">PYM288_LOCUS22529</name>
</gene>
<dbReference type="EMBL" id="CAJNOL010001665">
    <property type="protein sequence ID" value="CAF1400379.1"/>
    <property type="molecule type" value="Genomic_DNA"/>
</dbReference>
<dbReference type="Proteomes" id="UP000663870">
    <property type="component" value="Unassembled WGS sequence"/>
</dbReference>
<proteinExistence type="predicted"/>
<keyword evidence="1" id="KW-0175">Coiled coil</keyword>
<dbReference type="PANTHER" id="PTHR28671">
    <property type="entry name" value="COILED-COIL DOMAIN-CONTAINING PROTEIN 169"/>
    <property type="match status" value="1"/>
</dbReference>
<keyword evidence="8" id="KW-1185">Reference proteome</keyword>
<dbReference type="EMBL" id="CAJOBE010004231">
    <property type="protein sequence ID" value="CAF3922429.1"/>
    <property type="molecule type" value="Genomic_DNA"/>
</dbReference>
<sequence>MTTSHNSLEIERLKAEIHQEEQIKLSLEQSCHELQNTASELEKRLKMIDEESMKFYVVSTHLDIGGQIEGNEWKTRFENQEEINRHLARQILLLEKNIDQAKEEQKTAKTRAAKADPNEVSQEVLSVVENEKKNLLSQLRDYEWRLEQENKAYHKANEERKILTNEITDVRNAISVMKERTQTIEHTKTERNAQIINREPNDNIPMDKRVIDPRKGPINRNAATRSLPKLTKQ</sequence>
<name>A0A814TE06_9BILA</name>
<dbReference type="AlphaFoldDB" id="A0A814TE06"/>
<feature type="coiled-coil region" evidence="1">
    <location>
        <begin position="10"/>
        <end position="51"/>
    </location>
</feature>
<evidence type="ECO:0000313" key="6">
    <source>
        <dbReference type="EMBL" id="CAF3922429.1"/>
    </source>
</evidence>
<accession>A0A814TE06</accession>
<evidence type="ECO:0000313" key="5">
    <source>
        <dbReference type="EMBL" id="CAF3662216.1"/>
    </source>
</evidence>
<evidence type="ECO:0000313" key="7">
    <source>
        <dbReference type="Proteomes" id="UP000663854"/>
    </source>
</evidence>
<dbReference type="Proteomes" id="UP000663823">
    <property type="component" value="Unassembled WGS sequence"/>
</dbReference>
<feature type="coiled-coil region" evidence="1">
    <location>
        <begin position="84"/>
        <end position="173"/>
    </location>
</feature>
<feature type="region of interest" description="Disordered" evidence="2">
    <location>
        <begin position="200"/>
        <end position="233"/>
    </location>
</feature>
<evidence type="ECO:0000313" key="4">
    <source>
        <dbReference type="EMBL" id="CAF1400379.1"/>
    </source>
</evidence>
<evidence type="ECO:0000256" key="1">
    <source>
        <dbReference type="SAM" id="Coils"/>
    </source>
</evidence>
<dbReference type="EMBL" id="CAJNOH010000972">
    <property type="protein sequence ID" value="CAF1156952.1"/>
    <property type="molecule type" value="Genomic_DNA"/>
</dbReference>
<dbReference type="InterPro" id="IPR028022">
    <property type="entry name" value="DUF4600"/>
</dbReference>
<feature type="compositionally biased region" description="Basic and acidic residues" evidence="2">
    <location>
        <begin position="200"/>
        <end position="215"/>
    </location>
</feature>
<dbReference type="EMBL" id="CAJOAX010000879">
    <property type="protein sequence ID" value="CAF3662216.1"/>
    <property type="molecule type" value="Genomic_DNA"/>
</dbReference>
<evidence type="ECO:0000313" key="8">
    <source>
        <dbReference type="Proteomes" id="UP000663870"/>
    </source>
</evidence>
<organism evidence="3 7">
    <name type="scientific">Rotaria sordida</name>
    <dbReference type="NCBI Taxonomy" id="392033"/>
    <lineage>
        <taxon>Eukaryota</taxon>
        <taxon>Metazoa</taxon>
        <taxon>Spiralia</taxon>
        <taxon>Gnathifera</taxon>
        <taxon>Rotifera</taxon>
        <taxon>Eurotatoria</taxon>
        <taxon>Bdelloidea</taxon>
        <taxon>Philodinida</taxon>
        <taxon>Philodinidae</taxon>
        <taxon>Rotaria</taxon>
    </lineage>
</organism>
<evidence type="ECO:0000313" key="3">
    <source>
        <dbReference type="EMBL" id="CAF1156952.1"/>
    </source>
</evidence>
<protein>
    <submittedName>
        <fullName evidence="3">Uncharacterized protein</fullName>
    </submittedName>
</protein>
<evidence type="ECO:0000256" key="2">
    <source>
        <dbReference type="SAM" id="MobiDB-lite"/>
    </source>
</evidence>
<dbReference type="PANTHER" id="PTHR28671:SF3">
    <property type="entry name" value="COILED-COIL DOMAIN-CONTAINING PROTEIN 169"/>
    <property type="match status" value="1"/>
</dbReference>
<dbReference type="Proteomes" id="UP000663874">
    <property type="component" value="Unassembled WGS sequence"/>
</dbReference>
<dbReference type="Pfam" id="PF15372">
    <property type="entry name" value="DUF4600"/>
    <property type="match status" value="1"/>
</dbReference>
<dbReference type="Proteomes" id="UP000663854">
    <property type="component" value="Unassembled WGS sequence"/>
</dbReference>
<comment type="caution">
    <text evidence="3">The sequence shown here is derived from an EMBL/GenBank/DDBJ whole genome shotgun (WGS) entry which is preliminary data.</text>
</comment>
<reference evidence="3" key="1">
    <citation type="submission" date="2021-02" db="EMBL/GenBank/DDBJ databases">
        <authorList>
            <person name="Nowell W R."/>
        </authorList>
    </citation>
    <scope>NUCLEOTIDE SEQUENCE</scope>
</reference>